<reference evidence="1" key="2">
    <citation type="journal article" date="2024" name="Plant">
        <title>Genomic evolution and insights into agronomic trait innovations of Sesamum species.</title>
        <authorList>
            <person name="Miao H."/>
            <person name="Wang L."/>
            <person name="Qu L."/>
            <person name="Liu H."/>
            <person name="Sun Y."/>
            <person name="Le M."/>
            <person name="Wang Q."/>
            <person name="Wei S."/>
            <person name="Zheng Y."/>
            <person name="Lin W."/>
            <person name="Duan Y."/>
            <person name="Cao H."/>
            <person name="Xiong S."/>
            <person name="Wang X."/>
            <person name="Wei L."/>
            <person name="Li C."/>
            <person name="Ma Q."/>
            <person name="Ju M."/>
            <person name="Zhao R."/>
            <person name="Li G."/>
            <person name="Mu C."/>
            <person name="Tian Q."/>
            <person name="Mei H."/>
            <person name="Zhang T."/>
            <person name="Gao T."/>
            <person name="Zhang H."/>
        </authorList>
    </citation>
    <scope>NUCLEOTIDE SEQUENCE</scope>
    <source>
        <strain evidence="1">G01</strain>
    </source>
</reference>
<name>A0AAW2MQW3_9LAMI</name>
<reference evidence="1" key="1">
    <citation type="submission" date="2020-06" db="EMBL/GenBank/DDBJ databases">
        <authorList>
            <person name="Li T."/>
            <person name="Hu X."/>
            <person name="Zhang T."/>
            <person name="Song X."/>
            <person name="Zhang H."/>
            <person name="Dai N."/>
            <person name="Sheng W."/>
            <person name="Hou X."/>
            <person name="Wei L."/>
        </authorList>
    </citation>
    <scope>NUCLEOTIDE SEQUENCE</scope>
    <source>
        <strain evidence="1">G01</strain>
        <tissue evidence="1">Leaf</tissue>
    </source>
</reference>
<dbReference type="AlphaFoldDB" id="A0AAW2MQW3"/>
<proteinExistence type="predicted"/>
<evidence type="ECO:0000313" key="1">
    <source>
        <dbReference type="EMBL" id="KAL0334007.1"/>
    </source>
</evidence>
<organism evidence="1">
    <name type="scientific">Sesamum angustifolium</name>
    <dbReference type="NCBI Taxonomy" id="2727405"/>
    <lineage>
        <taxon>Eukaryota</taxon>
        <taxon>Viridiplantae</taxon>
        <taxon>Streptophyta</taxon>
        <taxon>Embryophyta</taxon>
        <taxon>Tracheophyta</taxon>
        <taxon>Spermatophyta</taxon>
        <taxon>Magnoliopsida</taxon>
        <taxon>eudicotyledons</taxon>
        <taxon>Gunneridae</taxon>
        <taxon>Pentapetalae</taxon>
        <taxon>asterids</taxon>
        <taxon>lamiids</taxon>
        <taxon>Lamiales</taxon>
        <taxon>Pedaliaceae</taxon>
        <taxon>Sesamum</taxon>
    </lineage>
</organism>
<dbReference type="InterPro" id="IPR011989">
    <property type="entry name" value="ARM-like"/>
</dbReference>
<dbReference type="EMBL" id="JACGWK010000009">
    <property type="protein sequence ID" value="KAL0334007.1"/>
    <property type="molecule type" value="Genomic_DNA"/>
</dbReference>
<protein>
    <submittedName>
        <fullName evidence="1">Uncharacterized protein</fullName>
    </submittedName>
</protein>
<dbReference type="PANTHER" id="PTHR35834">
    <property type="entry name" value="ARMADILLO-TYPE FOLD PROTEIN-RELATED"/>
    <property type="match status" value="1"/>
</dbReference>
<gene>
    <name evidence="1" type="ORF">Sangu_1556900</name>
</gene>
<dbReference type="InterPro" id="IPR016024">
    <property type="entry name" value="ARM-type_fold"/>
</dbReference>
<dbReference type="SUPFAM" id="SSF48371">
    <property type="entry name" value="ARM repeat"/>
    <property type="match status" value="1"/>
</dbReference>
<comment type="caution">
    <text evidence="1">The sequence shown here is derived from an EMBL/GenBank/DDBJ whole genome shotgun (WGS) entry which is preliminary data.</text>
</comment>
<dbReference type="PANTHER" id="PTHR35834:SF2">
    <property type="entry name" value="ATAXIN-10 DOMAIN-CONTAINING PROTEIN"/>
    <property type="match status" value="1"/>
</dbReference>
<dbReference type="Gene3D" id="1.25.10.10">
    <property type="entry name" value="Leucine-rich Repeat Variant"/>
    <property type="match status" value="1"/>
</dbReference>
<sequence>MFVGSVLIGGSVKALISMGSLCSLQVLSSLIKAIKSPLVDEMESCGGILKIVSHLSSEDMETRAMAMECVMETGYFGRKEAVESMINGGLIKRLVELQRAEVGVATERKHAFANCVARFAAQLEEGEGLRQREKRAFKQQILSKVREACASDAESATIVAQVLWGSSA</sequence>
<accession>A0AAW2MQW3</accession>